<keyword evidence="2" id="KW-1185">Reference proteome</keyword>
<name>A0A6A4DP11_9STRA</name>
<evidence type="ECO:0000313" key="2">
    <source>
        <dbReference type="Proteomes" id="UP000434957"/>
    </source>
</evidence>
<evidence type="ECO:0000313" key="1">
    <source>
        <dbReference type="EMBL" id="KAE9308870.1"/>
    </source>
</evidence>
<accession>A0A6A4DP11</accession>
<reference evidence="1 2" key="1">
    <citation type="submission" date="2018-08" db="EMBL/GenBank/DDBJ databases">
        <title>Genomic investigation of the strawberry pathogen Phytophthora fragariae indicates pathogenicity is determined by transcriptional variation in three key races.</title>
        <authorList>
            <person name="Adams T.M."/>
            <person name="Armitage A.D."/>
            <person name="Sobczyk M.K."/>
            <person name="Bates H.J."/>
            <person name="Dunwell J.M."/>
            <person name="Nellist C.F."/>
            <person name="Harrison R.J."/>
        </authorList>
    </citation>
    <scope>NUCLEOTIDE SEQUENCE [LARGE SCALE GENOMIC DNA]</scope>
    <source>
        <strain evidence="1 2">SCRP333</strain>
    </source>
</reference>
<proteinExistence type="predicted"/>
<protein>
    <submittedName>
        <fullName evidence="1">Uncharacterized protein</fullName>
    </submittedName>
</protein>
<organism evidence="1 2">
    <name type="scientific">Phytophthora rubi</name>
    <dbReference type="NCBI Taxonomy" id="129364"/>
    <lineage>
        <taxon>Eukaryota</taxon>
        <taxon>Sar</taxon>
        <taxon>Stramenopiles</taxon>
        <taxon>Oomycota</taxon>
        <taxon>Peronosporomycetes</taxon>
        <taxon>Peronosporales</taxon>
        <taxon>Peronosporaceae</taxon>
        <taxon>Phytophthora</taxon>
    </lineage>
</organism>
<comment type="caution">
    <text evidence="1">The sequence shown here is derived from an EMBL/GenBank/DDBJ whole genome shotgun (WGS) entry which is preliminary data.</text>
</comment>
<dbReference type="Proteomes" id="UP000434957">
    <property type="component" value="Unassembled WGS sequence"/>
</dbReference>
<gene>
    <name evidence="1" type="ORF">PR003_g20643</name>
</gene>
<dbReference type="EMBL" id="QXFT01001856">
    <property type="protein sequence ID" value="KAE9308870.1"/>
    <property type="molecule type" value="Genomic_DNA"/>
</dbReference>
<dbReference type="AlphaFoldDB" id="A0A6A4DP11"/>
<sequence>MLPETIERLLDSYLPERYTEFTPEAQADVEQSYGCKRLTMTMIDDIAARHRCEEDSTNIVGDAIDNGGAACETEYNF</sequence>